<dbReference type="GO" id="GO:0006508">
    <property type="term" value="P:proteolysis"/>
    <property type="evidence" value="ECO:0007669"/>
    <property type="project" value="UniProtKB-KW"/>
</dbReference>
<dbReference type="Proteomes" id="UP000509761">
    <property type="component" value="Chromosome"/>
</dbReference>
<evidence type="ECO:0000256" key="5">
    <source>
        <dbReference type="ARBA" id="ARBA00023124"/>
    </source>
</evidence>
<dbReference type="EMBL" id="CP054580">
    <property type="protein sequence ID" value="QKS24169.1"/>
    <property type="molecule type" value="Genomic_DNA"/>
</dbReference>
<protein>
    <recommendedName>
        <fullName evidence="8">Abasic site processing protein</fullName>
        <ecNumber evidence="8">3.4.-.-</ecNumber>
    </recommendedName>
</protein>
<sequence>MGYASLMCGRFALFTPLDRLAKQVGASVPESSGKPRYNVAPGTWITAVRQESEESAPLFDDLWWGYRPKWAKGSGNQPINARVETVATNGYFKGAFARHRCLIPADGWYEWIKDSQPKQPHFICRADREPMFFAGIFAEREDGSLGCAILTEPARGSAADVHDRMPLILDDNSLAPWLAPDITDRETLRNMVKHIDAGLIEHWPVSTKVNKPAEGQGEELINPA</sequence>
<evidence type="ECO:0000256" key="2">
    <source>
        <dbReference type="ARBA" id="ARBA00022670"/>
    </source>
</evidence>
<name>A0AAP9SZZ9_9GAMM</name>
<dbReference type="EC" id="3.4.-.-" evidence="8"/>
<dbReference type="InterPro" id="IPR036590">
    <property type="entry name" value="SRAP-like"/>
</dbReference>
<proteinExistence type="inferred from homology"/>
<evidence type="ECO:0000256" key="6">
    <source>
        <dbReference type="ARBA" id="ARBA00023125"/>
    </source>
</evidence>
<dbReference type="Pfam" id="PF02586">
    <property type="entry name" value="SRAP"/>
    <property type="match status" value="1"/>
</dbReference>
<comment type="similarity">
    <text evidence="1 8">Belongs to the SOS response-associated peptidase family.</text>
</comment>
<evidence type="ECO:0000313" key="9">
    <source>
        <dbReference type="EMBL" id="QKS24169.1"/>
    </source>
</evidence>
<dbReference type="AlphaFoldDB" id="A0AAP9SZZ9"/>
<dbReference type="SUPFAM" id="SSF143081">
    <property type="entry name" value="BB1717-like"/>
    <property type="match status" value="1"/>
</dbReference>
<accession>A0AAP9SZZ9</accession>
<dbReference type="GO" id="GO:0106300">
    <property type="term" value="P:protein-DNA covalent cross-linking repair"/>
    <property type="evidence" value="ECO:0007669"/>
    <property type="project" value="InterPro"/>
</dbReference>
<dbReference type="PANTHER" id="PTHR13604:SF0">
    <property type="entry name" value="ABASIC SITE PROCESSING PROTEIN HMCES"/>
    <property type="match status" value="1"/>
</dbReference>
<evidence type="ECO:0000256" key="7">
    <source>
        <dbReference type="ARBA" id="ARBA00023239"/>
    </source>
</evidence>
<keyword evidence="7" id="KW-0456">Lyase</keyword>
<dbReference type="InterPro" id="IPR003738">
    <property type="entry name" value="SRAP"/>
</dbReference>
<dbReference type="GO" id="GO:0003697">
    <property type="term" value="F:single-stranded DNA binding"/>
    <property type="evidence" value="ECO:0007669"/>
    <property type="project" value="InterPro"/>
</dbReference>
<dbReference type="RefSeq" id="WP_254631424.1">
    <property type="nucleotide sequence ID" value="NZ_CP054580.1"/>
</dbReference>
<gene>
    <name evidence="9" type="ORF">FX987_01943</name>
</gene>
<keyword evidence="5" id="KW-0190">Covalent protein-DNA linkage</keyword>
<evidence type="ECO:0000313" key="10">
    <source>
        <dbReference type="Proteomes" id="UP000509761"/>
    </source>
</evidence>
<dbReference type="PANTHER" id="PTHR13604">
    <property type="entry name" value="DC12-RELATED"/>
    <property type="match status" value="1"/>
</dbReference>
<keyword evidence="6" id="KW-0238">DNA-binding</keyword>
<keyword evidence="4 8" id="KW-0378">Hydrolase</keyword>
<dbReference type="GO" id="GO:0016829">
    <property type="term" value="F:lyase activity"/>
    <property type="evidence" value="ECO:0007669"/>
    <property type="project" value="UniProtKB-KW"/>
</dbReference>
<keyword evidence="10" id="KW-1185">Reference proteome</keyword>
<dbReference type="GO" id="GO:0008233">
    <property type="term" value="F:peptidase activity"/>
    <property type="evidence" value="ECO:0007669"/>
    <property type="project" value="UniProtKB-KW"/>
</dbReference>
<keyword evidence="2 8" id="KW-0645">Protease</keyword>
<evidence type="ECO:0000256" key="8">
    <source>
        <dbReference type="RuleBase" id="RU364100"/>
    </source>
</evidence>
<evidence type="ECO:0000256" key="1">
    <source>
        <dbReference type="ARBA" id="ARBA00008136"/>
    </source>
</evidence>
<reference evidence="9 10" key="1">
    <citation type="submission" date="2019-12" db="EMBL/GenBank/DDBJ databases">
        <title>Genome sequencing and assembly of endphytes of Porphyra tenera.</title>
        <authorList>
            <person name="Park J.M."/>
            <person name="Shin R."/>
            <person name="Jo S.H."/>
        </authorList>
    </citation>
    <scope>NUCLEOTIDE SEQUENCE [LARGE SCALE GENOMIC DNA]</scope>
    <source>
        <strain evidence="9 10">GPM3</strain>
    </source>
</reference>
<dbReference type="Gene3D" id="3.90.1680.10">
    <property type="entry name" value="SOS response associated peptidase-like"/>
    <property type="match status" value="1"/>
</dbReference>
<evidence type="ECO:0000256" key="4">
    <source>
        <dbReference type="ARBA" id="ARBA00022801"/>
    </source>
</evidence>
<evidence type="ECO:0000256" key="3">
    <source>
        <dbReference type="ARBA" id="ARBA00022763"/>
    </source>
</evidence>
<keyword evidence="3" id="KW-0227">DNA damage</keyword>
<organism evidence="9 10">
    <name type="scientific">Vreelandella titanicae</name>
    <dbReference type="NCBI Taxonomy" id="664683"/>
    <lineage>
        <taxon>Bacteria</taxon>
        <taxon>Pseudomonadati</taxon>
        <taxon>Pseudomonadota</taxon>
        <taxon>Gammaproteobacteria</taxon>
        <taxon>Oceanospirillales</taxon>
        <taxon>Halomonadaceae</taxon>
        <taxon>Vreelandella</taxon>
    </lineage>
</organism>